<evidence type="ECO:0000256" key="1">
    <source>
        <dbReference type="SAM" id="MobiDB-lite"/>
    </source>
</evidence>
<keyword evidence="3" id="KW-1185">Reference proteome</keyword>
<dbReference type="OrthoDB" id="9941091at2"/>
<reference evidence="2 3" key="1">
    <citation type="submission" date="2017-07" db="EMBL/GenBank/DDBJ databases">
        <title>The new phylogeny of genus Mycobacterium.</title>
        <authorList>
            <person name="Tortoli E."/>
            <person name="Trovato A."/>
            <person name="Cirillo D.M."/>
        </authorList>
    </citation>
    <scope>NUCLEOTIDE SEQUENCE [LARGE SCALE GENOMIC DNA]</scope>
    <source>
        <strain evidence="2 3">ATCC 33027</strain>
    </source>
</reference>
<feature type="region of interest" description="Disordered" evidence="1">
    <location>
        <begin position="57"/>
        <end position="77"/>
    </location>
</feature>
<accession>A0A255DQS8</accession>
<evidence type="ECO:0000313" key="3">
    <source>
        <dbReference type="Proteomes" id="UP000216063"/>
    </source>
</evidence>
<gene>
    <name evidence="2" type="ORF">CG716_05285</name>
</gene>
<feature type="compositionally biased region" description="Pro residues" evidence="1">
    <location>
        <begin position="64"/>
        <end position="77"/>
    </location>
</feature>
<dbReference type="AlphaFoldDB" id="A0A255DQS8"/>
<dbReference type="Proteomes" id="UP000216063">
    <property type="component" value="Unassembled WGS sequence"/>
</dbReference>
<sequence>MATDATLDTIGAQTFEIAAAIIALYDLIREAKATGYSYNELEFVTKFPRGNLQVIAAGGNPRFNPEPPPPKPPKSKA</sequence>
<organism evidence="2 3">
    <name type="scientific">Mycolicibacterium sphagni</name>
    <dbReference type="NCBI Taxonomy" id="1786"/>
    <lineage>
        <taxon>Bacteria</taxon>
        <taxon>Bacillati</taxon>
        <taxon>Actinomycetota</taxon>
        <taxon>Actinomycetes</taxon>
        <taxon>Mycobacteriales</taxon>
        <taxon>Mycobacteriaceae</taxon>
        <taxon>Mycolicibacterium</taxon>
    </lineage>
</organism>
<name>A0A255DQS8_9MYCO</name>
<proteinExistence type="predicted"/>
<comment type="caution">
    <text evidence="2">The sequence shown here is derived from an EMBL/GenBank/DDBJ whole genome shotgun (WGS) entry which is preliminary data.</text>
</comment>
<dbReference type="RefSeq" id="WP_094477135.1">
    <property type="nucleotide sequence ID" value="NZ_NOZR01000003.1"/>
</dbReference>
<evidence type="ECO:0000313" key="2">
    <source>
        <dbReference type="EMBL" id="OYN81758.1"/>
    </source>
</evidence>
<protein>
    <submittedName>
        <fullName evidence="2">Uncharacterized protein</fullName>
    </submittedName>
</protein>
<dbReference type="EMBL" id="NOZR01000003">
    <property type="protein sequence ID" value="OYN81758.1"/>
    <property type="molecule type" value="Genomic_DNA"/>
</dbReference>